<evidence type="ECO:0000313" key="1">
    <source>
        <dbReference type="EMBL" id="MEQ2162630.1"/>
    </source>
</evidence>
<dbReference type="Proteomes" id="UP001476798">
    <property type="component" value="Unassembled WGS sequence"/>
</dbReference>
<name>A0ABV0MUA5_9TELE</name>
<sequence>MNQASDSVASSEAESTLTNMDSEGILKAIDDLNSVLKGDNAKLQQNIDHLGHEINGKLDNIATEVQGLAERVKGIRFQTPFTNIRIHWESGTRTYSSAQEAYSELKRRGIQVEEPATADGGSRVELCLRELLGWQSANNSGTAVALRAKDKLHDFQRSMAECK</sequence>
<evidence type="ECO:0000313" key="2">
    <source>
        <dbReference type="Proteomes" id="UP001476798"/>
    </source>
</evidence>
<proteinExistence type="predicted"/>
<gene>
    <name evidence="1" type="ORF">GOODEAATRI_021795</name>
</gene>
<reference evidence="1 2" key="1">
    <citation type="submission" date="2021-06" db="EMBL/GenBank/DDBJ databases">
        <authorList>
            <person name="Palmer J.M."/>
        </authorList>
    </citation>
    <scope>NUCLEOTIDE SEQUENCE [LARGE SCALE GENOMIC DNA]</scope>
    <source>
        <strain evidence="1 2">GA_2019</strain>
        <tissue evidence="1">Muscle</tissue>
    </source>
</reference>
<keyword evidence="2" id="KW-1185">Reference proteome</keyword>
<protein>
    <submittedName>
        <fullName evidence="1">Uncharacterized protein</fullName>
    </submittedName>
</protein>
<organism evidence="1 2">
    <name type="scientific">Goodea atripinnis</name>
    <dbReference type="NCBI Taxonomy" id="208336"/>
    <lineage>
        <taxon>Eukaryota</taxon>
        <taxon>Metazoa</taxon>
        <taxon>Chordata</taxon>
        <taxon>Craniata</taxon>
        <taxon>Vertebrata</taxon>
        <taxon>Euteleostomi</taxon>
        <taxon>Actinopterygii</taxon>
        <taxon>Neopterygii</taxon>
        <taxon>Teleostei</taxon>
        <taxon>Neoteleostei</taxon>
        <taxon>Acanthomorphata</taxon>
        <taxon>Ovalentaria</taxon>
        <taxon>Atherinomorphae</taxon>
        <taxon>Cyprinodontiformes</taxon>
        <taxon>Goodeidae</taxon>
        <taxon>Goodea</taxon>
    </lineage>
</organism>
<accession>A0ABV0MUA5</accession>
<dbReference type="EMBL" id="JAHRIO010012157">
    <property type="protein sequence ID" value="MEQ2162630.1"/>
    <property type="molecule type" value="Genomic_DNA"/>
</dbReference>
<comment type="caution">
    <text evidence="1">The sequence shown here is derived from an EMBL/GenBank/DDBJ whole genome shotgun (WGS) entry which is preliminary data.</text>
</comment>